<dbReference type="OrthoDB" id="360653at2759"/>
<dbReference type="Pfam" id="PF20416">
    <property type="entry name" value="UTP20"/>
    <property type="match status" value="1"/>
</dbReference>
<dbReference type="InterPro" id="IPR011430">
    <property type="entry name" value="UTP20_N"/>
</dbReference>
<gene>
    <name evidence="5" type="ORF">FisN_22Hh124</name>
</gene>
<dbReference type="InParanoid" id="A0A1Z5JPY2"/>
<reference evidence="5 6" key="1">
    <citation type="journal article" date="2015" name="Plant Cell">
        <title>Oil accumulation by the oleaginous diatom Fistulifera solaris as revealed by the genome and transcriptome.</title>
        <authorList>
            <person name="Tanaka T."/>
            <person name="Maeda Y."/>
            <person name="Veluchamy A."/>
            <person name="Tanaka M."/>
            <person name="Abida H."/>
            <person name="Marechal E."/>
            <person name="Bowler C."/>
            <person name="Muto M."/>
            <person name="Sunaga Y."/>
            <person name="Tanaka M."/>
            <person name="Yoshino T."/>
            <person name="Taniguchi T."/>
            <person name="Fukuda Y."/>
            <person name="Nemoto M."/>
            <person name="Matsumoto M."/>
            <person name="Wong P.S."/>
            <person name="Aburatani S."/>
            <person name="Fujibuchi W."/>
        </authorList>
    </citation>
    <scope>NUCLEOTIDE SEQUENCE [LARGE SCALE GENOMIC DNA]</scope>
    <source>
        <strain evidence="5 6">JPCC DA0580</strain>
    </source>
</reference>
<feature type="compositionally biased region" description="Basic residues" evidence="1">
    <location>
        <begin position="14"/>
        <end position="27"/>
    </location>
</feature>
<dbReference type="SUPFAM" id="SSF48371">
    <property type="entry name" value="ARM repeat"/>
    <property type="match status" value="2"/>
</dbReference>
<evidence type="ECO:0000259" key="4">
    <source>
        <dbReference type="Pfam" id="PF23099"/>
    </source>
</evidence>
<dbReference type="GO" id="GO:0030686">
    <property type="term" value="C:90S preribosome"/>
    <property type="evidence" value="ECO:0007669"/>
    <property type="project" value="TreeGrafter"/>
</dbReference>
<dbReference type="InterPro" id="IPR052575">
    <property type="entry name" value="SSU_processome_comp_20"/>
</dbReference>
<evidence type="ECO:0000259" key="3">
    <source>
        <dbReference type="Pfam" id="PF20416"/>
    </source>
</evidence>
<protein>
    <submittedName>
        <fullName evidence="5">U3 small nucleolar RNA-associated protein 20</fullName>
    </submittedName>
</protein>
<dbReference type="Pfam" id="PF07539">
    <property type="entry name" value="UTP20_N"/>
    <property type="match status" value="1"/>
</dbReference>
<feature type="region of interest" description="Disordered" evidence="1">
    <location>
        <begin position="48"/>
        <end position="68"/>
    </location>
</feature>
<evidence type="ECO:0000313" key="5">
    <source>
        <dbReference type="EMBL" id="GAX16019.1"/>
    </source>
</evidence>
<feature type="compositionally biased region" description="Polar residues" evidence="1">
    <location>
        <begin position="1"/>
        <end position="10"/>
    </location>
</feature>
<proteinExistence type="predicted"/>
<dbReference type="Pfam" id="PF23099">
    <property type="entry name" value="UTP20_C"/>
    <property type="match status" value="1"/>
</dbReference>
<feature type="compositionally biased region" description="Basic and acidic residues" evidence="1">
    <location>
        <begin position="2829"/>
        <end position="2866"/>
    </location>
</feature>
<feature type="compositionally biased region" description="Basic and acidic residues" evidence="1">
    <location>
        <begin position="48"/>
        <end position="65"/>
    </location>
</feature>
<feature type="domain" description="U3 small nucleolar RNA-associated protein 20 C-terminal" evidence="4">
    <location>
        <begin position="2777"/>
        <end position="2850"/>
    </location>
</feature>
<accession>A0A1Z5JPY2</accession>
<dbReference type="InterPro" id="IPR016024">
    <property type="entry name" value="ARM-type_fold"/>
</dbReference>
<feature type="region of interest" description="Disordered" evidence="1">
    <location>
        <begin position="2808"/>
        <end position="2866"/>
    </location>
</feature>
<dbReference type="InterPro" id="IPR046523">
    <property type="entry name" value="UTP20_dom"/>
</dbReference>
<name>A0A1Z5JPY2_FISSO</name>
<dbReference type="EMBL" id="BDSP01000100">
    <property type="protein sequence ID" value="GAX16019.1"/>
    <property type="molecule type" value="Genomic_DNA"/>
</dbReference>
<evidence type="ECO:0000313" key="6">
    <source>
        <dbReference type="Proteomes" id="UP000198406"/>
    </source>
</evidence>
<dbReference type="PANTHER" id="PTHR17695:SF11">
    <property type="entry name" value="SMALL SUBUNIT PROCESSOME COMPONENT 20 HOMOLOG"/>
    <property type="match status" value="1"/>
</dbReference>
<dbReference type="Proteomes" id="UP000198406">
    <property type="component" value="Unassembled WGS sequence"/>
</dbReference>
<evidence type="ECO:0000256" key="1">
    <source>
        <dbReference type="SAM" id="MobiDB-lite"/>
    </source>
</evidence>
<comment type="caution">
    <text evidence="5">The sequence shown here is derived from an EMBL/GenBank/DDBJ whole genome shotgun (WGS) entry which is preliminary data.</text>
</comment>
<dbReference type="InterPro" id="IPR057525">
    <property type="entry name" value="UTP20_C"/>
</dbReference>
<feature type="domain" description="U3 small nucleolar RNA-associated protein 20 N-terminal" evidence="2">
    <location>
        <begin position="1007"/>
        <end position="1649"/>
    </location>
</feature>
<sequence length="2866" mass="320792">METTKTFNQDGRSKTRLRFASSRKRAKSASADIYRNYKRKYGVTTAAVREEQVHSKRKDDEKGTEDSASTLAEELDIAMDRNASEVFGRFYREIWHLVRSLPEVLHHAEAIVDILNKYLLSPDDDGEEARSFSINHATTDILHLYAVFARDMRHEIHKFLHTKILPRFLDDLLCPSKDQQQRPMDVTVVEAVFRTLSYIFRYDCESIVSDGDEPCLEQMRQYYGRTLAHRRELIRRLSAETFAPLIRKLKSDSARKRHLKRVLKALAAADKPRTEAAKRLQEDAIDGISQLLFQVCRGTSGKLHSKGNVVIKCALDCVGGTMVKGNLDLLKSVISAFLNKLFTHLKGEEARQLVLDVVRVAKALCTENLKELNKFPALLHVTELVSELVQARMKRGDIGREEKSLMEQLISLLDLFLANQFFTVLPLVNQKAAIRLLCDVWKMAPDSCHRDGIGKQLCEVLVESCSFGTYPTEDSPLGVIVRDLISELPREVAMPQIGSLVLSAATRVSKSNAKMALAMVHSLLTTRCKIDDEMYYDDDRYLFLENAQFCYLSSDDKQQLLNVFMNARIEEGLSEKECVEAAIAAQTSCFVCLVPESATQKSESFASYKYVADWLTLNIEKASQRAVGSQHPNQILNLTIEAFGCLSYQACCLLGKPTTVKAALDRINKIIFDCLKCHPRSLLTLKAVSSLVRAGKECGHTLSPNTELLFELLIPNLHHENHFIRQHSLEILSSLPKKPFVVDHSDLDLSGDLDEEPSAPSTGLASSKGPVGICHIIDTLLEIETTTLCLQNERHICSLASKVEVTARSGKLPIVYAEAASSHMLGVLNIRFSPLWSACIKALVALLKVHTKYSWPFLWNVLSCRVRIFPPAVRQQDPEVVTHETVATNPYAFVGLCSRWDESSGRDFQLFSATTKFASDTGNVSRHSRTDNLTVLQSLWGIFEEYPDLWIQHSRELIPLVIEFLHLQYFAISPRDPDARELKLSDHVAAKNVVKGTLSFDRHAVVSHLKLILKALAVVRGPQQLVKHELLYSVHSKLVGHPDYAIADLALSCILRFKPPALSPYAENLRKLLSKGKLREGLLELRSADEDGNIATEHRADLLACLSRILFGRLSAKATSGSSKDSPGARRNAIMSFLSSMCRTFEERFIFVNLMIRPYVLEWETNLVSGLQEEKDILALQDQVESLSLSVFEHLPIPVHQGFLNTLGAVITHFGQGVRPFIPLFVTLVLKVCSLHEIGDISIEQNAELHHEESDLANWNEEEVETKPIEKTGQIRALCYRRLGDIFHSYYESIDFLCFSENIWRTLDKALRILPRMGVIADKAPALLGLLKTISSQSNMIVLLERHDYAIQAVIDCIDAASSASTIDNCLSFIENLLCDDEKGVALVEKRAVMLLTRFQARLNDSSMENRKAYWFRELKVLCRVSELIEFDSDQDKLTEIGERICVLLTPYLSHGSRCSNDAKENIVSILKRFSEVLSKETAEKHYQELAKVFGPSKGGVGTMSKGLRLNMAHLVVSLTSGLCQAAKPAAEVLVSLNKLNEKRVDETDAETVILTLSALSDVESPVSWNNLYKTDDGSAPFLILPVVNCCFLHLYCEDGVVARTSFRALKTLVEISIDMVKTSACEKFQKLLEGCIVPHCRAGVASQNAAVRKFFILLIRELAGLAVGLSSANLHGDLVQLIRDDEPDLDFFLAITHVQIHRRAKAFQRLRKDLVNDDGACCFTAQSLSHILLPIAMHPAYEAASKVDSALALEGVATVGALAQHLSWSKYNEVLWTTLNQFQRHPNQETYLIGVICSLLDAFHFSTAVKDSNDSTELQNAVQRALNNRILPKLEELLTKDVVDGKGNKSKTLRPSIVLAMVKLFKKLSSETLESRVPRLLTVVCDALKGRDIKVRDLGRETLAKVAAEIGMKYLADITRELALTLKEGYRLHVRAAALHSVILKLSTVYVPTGIIVGQDRPHFDSSVIALMDLIQQDLFGVAQERKDADNAVSYVQEAVGSKSYHSIELIASMITFDPTPSSPEEISSIHALVTPFLEKLRVRNASNNDVKRAKECLSRIVIGLNRNPTVIPKAVLPFVYATLRPFLEGRCVGDVVKDTAVDFDQSEENDASLKGGMVVEWNPTSIGTAKSASEAKEAKASRLREDQQVQDGYSAPKLTGSDRHVNHLQSTTFDDHKSNTYAVGFGLRMLHSTLKKRKSFAISREMLDPFVGWLSYCYCRSRDSDIVLLSLKCLGLLLEVDLPSMQNSSQALASKTLELLTTAGPSSSVDPDLLQSSFKMLTYLLTHKKFSGKSLSFVSEKEAGNSEDMSHNPDLPLNSSQMEVLISFLKASLADSEQHTPAMGLVKTILSRRYIAPEIYDLAETLLILTVRSSKVSLREQSASAVVSFLINYPLSDERVEQHLQQILLNLQYEYSDGRLSGCRLLLLVIEAFPSAVVERHVETIFLPLALQMGNEENKDCRQLLTKCISSLLQRVTPETVQKLFTYAQRWSQSSGQLQLLAAKLYIIFIEYQDGFLLKKDDQAHRFVGHMHGIVSSTNDDWQPRYFAILAIEKLFATVPNTAAKATAVWKTLVQNLGTEKNAWIKIASSRIIYGHLQTLSPTSFADNGKTSFLLEWPGALFQLVRNLCFHLGAPEEEQNDELVTCTVNCLTWCLQAMDSFPDISYSDKVMALSDEDSTDEKEDDKNSAPKRHPAIWLLTRLSNIAKLPGIKRRQAVYKCFGSFASADAVFTSKPYLLELVLTPLNRSIMESRNSELPVGSFTTSTASNEPRPDAQLAQEVWELFEEKIPSATFIPVMNTVQSKASEKAAKRKEKTKAEYVLNPAKSAERRIQKHEREKERRKRKVDERRRADGRSAKRRHGID</sequence>
<feature type="domain" description="U3 small nucleolar RNA-associated protein 20" evidence="3">
    <location>
        <begin position="1849"/>
        <end position="2084"/>
    </location>
</feature>
<dbReference type="GO" id="GO:0032040">
    <property type="term" value="C:small-subunit processome"/>
    <property type="evidence" value="ECO:0007669"/>
    <property type="project" value="TreeGrafter"/>
</dbReference>
<dbReference type="InterPro" id="IPR011989">
    <property type="entry name" value="ARM-like"/>
</dbReference>
<feature type="region of interest" description="Disordered" evidence="1">
    <location>
        <begin position="1"/>
        <end position="28"/>
    </location>
</feature>
<dbReference type="PANTHER" id="PTHR17695">
    <property type="entry name" value="SMALL SUBUNIT PROCESSOME COMPONENT 20 HOMOLOG"/>
    <property type="match status" value="1"/>
</dbReference>
<keyword evidence="6" id="KW-1185">Reference proteome</keyword>
<evidence type="ECO:0000259" key="2">
    <source>
        <dbReference type="Pfam" id="PF07539"/>
    </source>
</evidence>
<organism evidence="5 6">
    <name type="scientific">Fistulifera solaris</name>
    <name type="common">Oleaginous diatom</name>
    <dbReference type="NCBI Taxonomy" id="1519565"/>
    <lineage>
        <taxon>Eukaryota</taxon>
        <taxon>Sar</taxon>
        <taxon>Stramenopiles</taxon>
        <taxon>Ochrophyta</taxon>
        <taxon>Bacillariophyta</taxon>
        <taxon>Bacillariophyceae</taxon>
        <taxon>Bacillariophycidae</taxon>
        <taxon>Naviculales</taxon>
        <taxon>Naviculaceae</taxon>
        <taxon>Fistulifera</taxon>
    </lineage>
</organism>
<dbReference type="Gene3D" id="1.25.10.10">
    <property type="entry name" value="Leucine-rich Repeat Variant"/>
    <property type="match status" value="2"/>
</dbReference>